<accession>A0ABD0PTH8</accession>
<proteinExistence type="predicted"/>
<sequence>EKAERGGECVDGVNPRSTLAPTDHTAELHPRPDETPVGEEGERGRQDKEEEAEKEEVSESTKAQGEQVEQSEEDQGTDGTPSRSCTDGKQ</sequence>
<dbReference type="EMBL" id="JAMKFB020000014">
    <property type="protein sequence ID" value="KAL0176658.1"/>
    <property type="molecule type" value="Genomic_DNA"/>
</dbReference>
<dbReference type="AlphaFoldDB" id="A0ABD0PTH8"/>
<protein>
    <submittedName>
        <fullName evidence="2">Uncharacterized protein</fullName>
    </submittedName>
</protein>
<feature type="non-terminal residue" evidence="2">
    <location>
        <position position="1"/>
    </location>
</feature>
<evidence type="ECO:0000313" key="2">
    <source>
        <dbReference type="EMBL" id="KAL0176658.1"/>
    </source>
</evidence>
<feature type="compositionally biased region" description="Basic and acidic residues" evidence="1">
    <location>
        <begin position="24"/>
        <end position="48"/>
    </location>
</feature>
<feature type="compositionally biased region" description="Polar residues" evidence="1">
    <location>
        <begin position="77"/>
        <end position="90"/>
    </location>
</feature>
<feature type="region of interest" description="Disordered" evidence="1">
    <location>
        <begin position="1"/>
        <end position="90"/>
    </location>
</feature>
<gene>
    <name evidence="2" type="ORF">M9458_028988</name>
</gene>
<dbReference type="Proteomes" id="UP001529510">
    <property type="component" value="Unassembled WGS sequence"/>
</dbReference>
<feature type="compositionally biased region" description="Acidic residues" evidence="1">
    <location>
        <begin position="49"/>
        <end position="58"/>
    </location>
</feature>
<evidence type="ECO:0000313" key="3">
    <source>
        <dbReference type="Proteomes" id="UP001529510"/>
    </source>
</evidence>
<name>A0ABD0PTH8_CIRMR</name>
<evidence type="ECO:0000256" key="1">
    <source>
        <dbReference type="SAM" id="MobiDB-lite"/>
    </source>
</evidence>
<comment type="caution">
    <text evidence="2">The sequence shown here is derived from an EMBL/GenBank/DDBJ whole genome shotgun (WGS) entry which is preliminary data.</text>
</comment>
<reference evidence="2 3" key="1">
    <citation type="submission" date="2024-05" db="EMBL/GenBank/DDBJ databases">
        <title>Genome sequencing and assembly of Indian major carp, Cirrhinus mrigala (Hamilton, 1822).</title>
        <authorList>
            <person name="Mohindra V."/>
            <person name="Chowdhury L.M."/>
            <person name="Lal K."/>
            <person name="Jena J.K."/>
        </authorList>
    </citation>
    <scope>NUCLEOTIDE SEQUENCE [LARGE SCALE GENOMIC DNA]</scope>
    <source>
        <strain evidence="2">CM1030</strain>
        <tissue evidence="2">Blood</tissue>
    </source>
</reference>
<organism evidence="2 3">
    <name type="scientific">Cirrhinus mrigala</name>
    <name type="common">Mrigala</name>
    <dbReference type="NCBI Taxonomy" id="683832"/>
    <lineage>
        <taxon>Eukaryota</taxon>
        <taxon>Metazoa</taxon>
        <taxon>Chordata</taxon>
        <taxon>Craniata</taxon>
        <taxon>Vertebrata</taxon>
        <taxon>Euteleostomi</taxon>
        <taxon>Actinopterygii</taxon>
        <taxon>Neopterygii</taxon>
        <taxon>Teleostei</taxon>
        <taxon>Ostariophysi</taxon>
        <taxon>Cypriniformes</taxon>
        <taxon>Cyprinidae</taxon>
        <taxon>Labeoninae</taxon>
        <taxon>Labeonini</taxon>
        <taxon>Cirrhinus</taxon>
    </lineage>
</organism>
<keyword evidence="3" id="KW-1185">Reference proteome</keyword>